<dbReference type="OrthoDB" id="4364923at2759"/>
<reference evidence="1 2" key="1">
    <citation type="journal article" date="2016" name="Proc. Natl. Acad. Sci. U.S.A.">
        <title>Comparative genomics of biotechnologically important yeasts.</title>
        <authorList>
            <person name="Riley R."/>
            <person name="Haridas S."/>
            <person name="Wolfe K.H."/>
            <person name="Lopes M.R."/>
            <person name="Hittinger C.T."/>
            <person name="Goeker M."/>
            <person name="Salamov A.A."/>
            <person name="Wisecaver J.H."/>
            <person name="Long T.M."/>
            <person name="Calvey C.H."/>
            <person name="Aerts A.L."/>
            <person name="Barry K.W."/>
            <person name="Choi C."/>
            <person name="Clum A."/>
            <person name="Coughlan A.Y."/>
            <person name="Deshpande S."/>
            <person name="Douglass A.P."/>
            <person name="Hanson S.J."/>
            <person name="Klenk H.-P."/>
            <person name="LaButti K.M."/>
            <person name="Lapidus A."/>
            <person name="Lindquist E.A."/>
            <person name="Lipzen A.M."/>
            <person name="Meier-Kolthoff J.P."/>
            <person name="Ohm R.A."/>
            <person name="Otillar R.P."/>
            <person name="Pangilinan J.L."/>
            <person name="Peng Y."/>
            <person name="Rokas A."/>
            <person name="Rosa C.A."/>
            <person name="Scheuner C."/>
            <person name="Sibirny A.A."/>
            <person name="Slot J.C."/>
            <person name="Stielow J.B."/>
            <person name="Sun H."/>
            <person name="Kurtzman C.P."/>
            <person name="Blackwell M."/>
            <person name="Grigoriev I.V."/>
            <person name="Jeffries T.W."/>
        </authorList>
    </citation>
    <scope>NUCLEOTIDE SEQUENCE [LARGE SCALE GENOMIC DNA]</scope>
    <source>
        <strain evidence="1 2">NRRL Y-11557</strain>
    </source>
</reference>
<proteinExistence type="predicted"/>
<keyword evidence="2" id="KW-1185">Reference proteome</keyword>
<dbReference type="AlphaFoldDB" id="A0A1E3PU05"/>
<evidence type="ECO:0008006" key="3">
    <source>
        <dbReference type="Google" id="ProtNLM"/>
    </source>
</evidence>
<protein>
    <recommendedName>
        <fullName evidence="3">MULE transposase domain-containing protein</fullName>
    </recommendedName>
</protein>
<sequence>MLLRNDIFDCSGYYFYSRHAHERRGGAKYSFGCPASVENRPPERDPSTIQRYTAQKEYFECHGELHISFSQANESATLIYEHIGHTESRRFHMTDEIRNYITSNKNLPPRQIYQNLIQMTDISEFEKTEAVILTRQQVYNFWISLTRGEWQRDAADDFKSAQVLVAELDGYELVEDLQEPGISLAFLTPCFTDRRKFNRDKMTEIFIDSTFGTNKHGFELYCVLAEYDLVSLPLSYLLLDTRGLQEDGKRGSRLTQWFMTLRNAGLKPKFVHTDKDFAGMKP</sequence>
<name>A0A1E3PU05_LIPST</name>
<evidence type="ECO:0000313" key="1">
    <source>
        <dbReference type="EMBL" id="ODQ68768.1"/>
    </source>
</evidence>
<dbReference type="Proteomes" id="UP000094385">
    <property type="component" value="Unassembled WGS sequence"/>
</dbReference>
<gene>
    <name evidence="1" type="ORF">LIPSTDRAFT_76768</name>
</gene>
<organism evidence="1 2">
    <name type="scientific">Lipomyces starkeyi NRRL Y-11557</name>
    <dbReference type="NCBI Taxonomy" id="675824"/>
    <lineage>
        <taxon>Eukaryota</taxon>
        <taxon>Fungi</taxon>
        <taxon>Dikarya</taxon>
        <taxon>Ascomycota</taxon>
        <taxon>Saccharomycotina</taxon>
        <taxon>Lipomycetes</taxon>
        <taxon>Lipomycetales</taxon>
        <taxon>Lipomycetaceae</taxon>
        <taxon>Lipomyces</taxon>
    </lineage>
</organism>
<evidence type="ECO:0000313" key="2">
    <source>
        <dbReference type="Proteomes" id="UP000094385"/>
    </source>
</evidence>
<dbReference type="EMBL" id="KV454322">
    <property type="protein sequence ID" value="ODQ68768.1"/>
    <property type="molecule type" value="Genomic_DNA"/>
</dbReference>
<dbReference type="STRING" id="675824.A0A1E3PU05"/>
<accession>A0A1E3PU05</accession>